<dbReference type="EMBL" id="JAFNEN010000128">
    <property type="protein sequence ID" value="KAG8193136.1"/>
    <property type="molecule type" value="Genomic_DNA"/>
</dbReference>
<dbReference type="Gene3D" id="1.20.1250.20">
    <property type="entry name" value="MFS general substrate transporter like domains"/>
    <property type="match status" value="1"/>
</dbReference>
<feature type="transmembrane region" description="Helical" evidence="6">
    <location>
        <begin position="332"/>
        <end position="351"/>
    </location>
</feature>
<dbReference type="AlphaFoldDB" id="A0AAV6VBW4"/>
<feature type="transmembrane region" description="Helical" evidence="6">
    <location>
        <begin position="221"/>
        <end position="239"/>
    </location>
</feature>
<accession>A0AAV6VBW4</accession>
<dbReference type="PANTHER" id="PTHR24064">
    <property type="entry name" value="SOLUTE CARRIER FAMILY 22 MEMBER"/>
    <property type="match status" value="1"/>
</dbReference>
<dbReference type="Pfam" id="PF00083">
    <property type="entry name" value="Sugar_tr"/>
    <property type="match status" value="1"/>
</dbReference>
<keyword evidence="3 6" id="KW-1133">Transmembrane helix</keyword>
<name>A0AAV6VBW4_9ARAC</name>
<sequence>MDLFDVIGSYGPWQRRTFAVFFYINLVGCWQTHSITFLAPNVNFECVEPRSTSLVDNSTTFNKRCEVLLANGTVEKCTRWEYDVTNFSRNIVSEWDLVCDHQWLVSVAKSVYMFGFMASVFIFGQISDRLGRFPTIVICYIITTVAMFLSMLSSSYTMFTVLRFFQAFGRTGLSITGIVLIMEMMGPGHRAEAGILIQLGFAFGFITLVAVAWFIRNWFWFQFALGMSLLPVAFCSRFVPESPRWLLMRGKKDRLERLVKKAIELNKRPNIEFKDIDLLKGNEDQNTKTLFHLLKMPTMRKRIFIMFYVWIVNAFTYYGLTFNTNDIGGDPYLNFFISGLMDLPSAVLIYWGALKLLRRPTFLWLTFVGGAACFAILVVPTQYIWLQTTFAMIGKLCVTGSFSLLYIYASEMFPTVVRNTALGSCSTCARVGSILAPFVRELGLYTHHSVPNVLYGVLALTSGLLSLLLPETKGSNMPDTMEEGEAFGQVPSSDHSSKMKPQTERSQLTMTPTKAEHKRTI</sequence>
<feature type="domain" description="Major facilitator superfamily (MFS) profile" evidence="7">
    <location>
        <begin position="20"/>
        <end position="474"/>
    </location>
</feature>
<evidence type="ECO:0000313" key="8">
    <source>
        <dbReference type="EMBL" id="KAG8193136.1"/>
    </source>
</evidence>
<proteinExistence type="predicted"/>
<feature type="transmembrane region" description="Helical" evidence="6">
    <location>
        <begin position="103"/>
        <end position="124"/>
    </location>
</feature>
<dbReference type="GO" id="GO:0016020">
    <property type="term" value="C:membrane"/>
    <property type="evidence" value="ECO:0007669"/>
    <property type="project" value="UniProtKB-SubCell"/>
</dbReference>
<feature type="transmembrane region" description="Helical" evidence="6">
    <location>
        <begin position="136"/>
        <end position="158"/>
    </location>
</feature>
<evidence type="ECO:0000259" key="7">
    <source>
        <dbReference type="PROSITE" id="PS50850"/>
    </source>
</evidence>
<feature type="transmembrane region" description="Helical" evidence="6">
    <location>
        <begin position="164"/>
        <end position="182"/>
    </location>
</feature>
<dbReference type="InterPro" id="IPR036259">
    <property type="entry name" value="MFS_trans_sf"/>
</dbReference>
<keyword evidence="9" id="KW-1185">Reference proteome</keyword>
<dbReference type="Proteomes" id="UP000827092">
    <property type="component" value="Unassembled WGS sequence"/>
</dbReference>
<dbReference type="CDD" id="cd17317">
    <property type="entry name" value="MFS_SLC22"/>
    <property type="match status" value="1"/>
</dbReference>
<evidence type="ECO:0000256" key="3">
    <source>
        <dbReference type="ARBA" id="ARBA00022989"/>
    </source>
</evidence>
<dbReference type="PROSITE" id="PS50850">
    <property type="entry name" value="MFS"/>
    <property type="match status" value="1"/>
</dbReference>
<evidence type="ECO:0000256" key="2">
    <source>
        <dbReference type="ARBA" id="ARBA00022692"/>
    </source>
</evidence>
<evidence type="ECO:0000256" key="1">
    <source>
        <dbReference type="ARBA" id="ARBA00004141"/>
    </source>
</evidence>
<evidence type="ECO:0000256" key="6">
    <source>
        <dbReference type="SAM" id="Phobius"/>
    </source>
</evidence>
<protein>
    <recommendedName>
        <fullName evidence="7">Major facilitator superfamily (MFS) profile domain-containing protein</fullName>
    </recommendedName>
</protein>
<gene>
    <name evidence="8" type="ORF">JTE90_006968</name>
</gene>
<evidence type="ECO:0000313" key="9">
    <source>
        <dbReference type="Proteomes" id="UP000827092"/>
    </source>
</evidence>
<evidence type="ECO:0000256" key="4">
    <source>
        <dbReference type="ARBA" id="ARBA00023136"/>
    </source>
</evidence>
<dbReference type="SUPFAM" id="SSF103473">
    <property type="entry name" value="MFS general substrate transporter"/>
    <property type="match status" value="1"/>
</dbReference>
<reference evidence="8 9" key="1">
    <citation type="journal article" date="2022" name="Nat. Ecol. Evol.">
        <title>A masculinizing supergene underlies an exaggerated male reproductive morph in a spider.</title>
        <authorList>
            <person name="Hendrickx F."/>
            <person name="De Corte Z."/>
            <person name="Sonet G."/>
            <person name="Van Belleghem S.M."/>
            <person name="Kostlbacher S."/>
            <person name="Vangestel C."/>
        </authorList>
    </citation>
    <scope>NUCLEOTIDE SEQUENCE [LARGE SCALE GENOMIC DNA]</scope>
    <source>
        <strain evidence="8">W744_W776</strain>
    </source>
</reference>
<dbReference type="GO" id="GO:0022857">
    <property type="term" value="F:transmembrane transporter activity"/>
    <property type="evidence" value="ECO:0007669"/>
    <property type="project" value="InterPro"/>
</dbReference>
<comment type="subcellular location">
    <subcellularLocation>
        <location evidence="1">Membrane</location>
        <topology evidence="1">Multi-pass membrane protein</topology>
    </subcellularLocation>
</comment>
<dbReference type="InterPro" id="IPR020846">
    <property type="entry name" value="MFS_dom"/>
</dbReference>
<dbReference type="InterPro" id="IPR005828">
    <property type="entry name" value="MFS_sugar_transport-like"/>
</dbReference>
<organism evidence="8 9">
    <name type="scientific">Oedothorax gibbosus</name>
    <dbReference type="NCBI Taxonomy" id="931172"/>
    <lineage>
        <taxon>Eukaryota</taxon>
        <taxon>Metazoa</taxon>
        <taxon>Ecdysozoa</taxon>
        <taxon>Arthropoda</taxon>
        <taxon>Chelicerata</taxon>
        <taxon>Arachnida</taxon>
        <taxon>Araneae</taxon>
        <taxon>Araneomorphae</taxon>
        <taxon>Entelegynae</taxon>
        <taxon>Araneoidea</taxon>
        <taxon>Linyphiidae</taxon>
        <taxon>Erigoninae</taxon>
        <taxon>Oedothorax</taxon>
    </lineage>
</organism>
<keyword evidence="4 6" id="KW-0472">Membrane</keyword>
<feature type="transmembrane region" description="Helical" evidence="6">
    <location>
        <begin position="194"/>
        <end position="215"/>
    </location>
</feature>
<feature type="transmembrane region" description="Helical" evidence="6">
    <location>
        <begin position="363"/>
        <end position="384"/>
    </location>
</feature>
<feature type="transmembrane region" description="Helical" evidence="6">
    <location>
        <begin position="390"/>
        <end position="409"/>
    </location>
</feature>
<keyword evidence="2 6" id="KW-0812">Transmembrane</keyword>
<evidence type="ECO:0000256" key="5">
    <source>
        <dbReference type="SAM" id="MobiDB-lite"/>
    </source>
</evidence>
<feature type="transmembrane region" description="Helical" evidence="6">
    <location>
        <begin position="303"/>
        <end position="320"/>
    </location>
</feature>
<feature type="region of interest" description="Disordered" evidence="5">
    <location>
        <begin position="478"/>
        <end position="521"/>
    </location>
</feature>
<comment type="caution">
    <text evidence="8">The sequence shown here is derived from an EMBL/GenBank/DDBJ whole genome shotgun (WGS) entry which is preliminary data.</text>
</comment>